<evidence type="ECO:0000256" key="2">
    <source>
        <dbReference type="ARBA" id="ARBA00023043"/>
    </source>
</evidence>
<organism evidence="3">
    <name type="scientific">viral metagenome</name>
    <dbReference type="NCBI Taxonomy" id="1070528"/>
    <lineage>
        <taxon>unclassified sequences</taxon>
        <taxon>metagenomes</taxon>
        <taxon>organismal metagenomes</taxon>
    </lineage>
</organism>
<dbReference type="EMBL" id="MN738827">
    <property type="protein sequence ID" value="QHT38175.1"/>
    <property type="molecule type" value="Genomic_DNA"/>
</dbReference>
<keyword evidence="2" id="KW-0040">ANK repeat</keyword>
<proteinExistence type="predicted"/>
<dbReference type="PROSITE" id="PS50297">
    <property type="entry name" value="ANK_REP_REGION"/>
    <property type="match status" value="2"/>
</dbReference>
<dbReference type="Gene3D" id="1.25.40.20">
    <property type="entry name" value="Ankyrin repeat-containing domain"/>
    <property type="match status" value="1"/>
</dbReference>
<sequence length="175" mass="19481">MKFTEEQIQQQINNCFVCHCSNGHLDLVEMFMNKAGVDVNARDDMTDETGLMGASQAGHVNIVLYLLEKGADVNAKQYCQRWQGVTALMKASAAGWLGVVEILLKNGADVNCMTLFGNTALLKAREKGFVSITALIKNHINRIILLVIEKGRTKDETHLVRHSHKDIAKYIASFF</sequence>
<protein>
    <submittedName>
        <fullName evidence="3">Uncharacterized protein</fullName>
    </submittedName>
</protein>
<dbReference type="PROSITE" id="PS50088">
    <property type="entry name" value="ANK_REPEAT"/>
    <property type="match status" value="2"/>
</dbReference>
<keyword evidence="1" id="KW-0677">Repeat</keyword>
<dbReference type="InterPro" id="IPR036770">
    <property type="entry name" value="Ankyrin_rpt-contain_sf"/>
</dbReference>
<dbReference type="AlphaFoldDB" id="A0A6C0FGQ8"/>
<dbReference type="SMART" id="SM00248">
    <property type="entry name" value="ANK"/>
    <property type="match status" value="3"/>
</dbReference>
<dbReference type="InterPro" id="IPR002110">
    <property type="entry name" value="Ankyrin_rpt"/>
</dbReference>
<accession>A0A6C0FGQ8</accession>
<name>A0A6C0FGQ8_9ZZZZ</name>
<reference evidence="3" key="1">
    <citation type="journal article" date="2020" name="Nature">
        <title>Giant virus diversity and host interactions through global metagenomics.</title>
        <authorList>
            <person name="Schulz F."/>
            <person name="Roux S."/>
            <person name="Paez-Espino D."/>
            <person name="Jungbluth S."/>
            <person name="Walsh D.A."/>
            <person name="Denef V.J."/>
            <person name="McMahon K.D."/>
            <person name="Konstantinidis K.T."/>
            <person name="Eloe-Fadrosh E.A."/>
            <person name="Kyrpides N.C."/>
            <person name="Woyke T."/>
        </authorList>
    </citation>
    <scope>NUCLEOTIDE SEQUENCE</scope>
    <source>
        <strain evidence="3">GVMAG-S-ERX556049-19</strain>
    </source>
</reference>
<dbReference type="Pfam" id="PF12796">
    <property type="entry name" value="Ank_2"/>
    <property type="match status" value="1"/>
</dbReference>
<evidence type="ECO:0000313" key="3">
    <source>
        <dbReference type="EMBL" id="QHT38175.1"/>
    </source>
</evidence>
<dbReference type="SUPFAM" id="SSF48403">
    <property type="entry name" value="Ankyrin repeat"/>
    <property type="match status" value="1"/>
</dbReference>
<dbReference type="PANTHER" id="PTHR24171">
    <property type="entry name" value="ANKYRIN REPEAT DOMAIN-CONTAINING PROTEIN 39-RELATED"/>
    <property type="match status" value="1"/>
</dbReference>
<dbReference type="Pfam" id="PF13637">
    <property type="entry name" value="Ank_4"/>
    <property type="match status" value="1"/>
</dbReference>
<evidence type="ECO:0000256" key="1">
    <source>
        <dbReference type="ARBA" id="ARBA00022737"/>
    </source>
</evidence>